<feature type="compositionally biased region" description="Basic and acidic residues" evidence="2">
    <location>
        <begin position="326"/>
        <end position="342"/>
    </location>
</feature>
<accession>A0A1Y3DUY1</accession>
<dbReference type="eggNOG" id="KOG1302">
    <property type="taxonomic scope" value="Eukaryota"/>
</dbReference>
<feature type="compositionally biased region" description="Acidic residues" evidence="2">
    <location>
        <begin position="343"/>
        <end position="385"/>
    </location>
</feature>
<dbReference type="OMA" id="MVTPFCT"/>
<proteinExistence type="inferred from homology"/>
<feature type="compositionally biased region" description="Polar residues" evidence="2">
    <location>
        <begin position="457"/>
        <end position="469"/>
    </location>
</feature>
<dbReference type="PANTHER" id="PTHR11679">
    <property type="entry name" value="VESICLE PROTEIN SORTING-ASSOCIATED"/>
    <property type="match status" value="1"/>
</dbReference>
<dbReference type="VEuPathDB" id="PlasmoDB:PKNOH_S06436000"/>
<organism evidence="3 4">
    <name type="scientific">Plasmodium knowlesi</name>
    <dbReference type="NCBI Taxonomy" id="5850"/>
    <lineage>
        <taxon>Eukaryota</taxon>
        <taxon>Sar</taxon>
        <taxon>Alveolata</taxon>
        <taxon>Apicomplexa</taxon>
        <taxon>Aconoidasida</taxon>
        <taxon>Haemosporida</taxon>
        <taxon>Plasmodiidae</taxon>
        <taxon>Plasmodium</taxon>
        <taxon>Plasmodium (Plasmodium)</taxon>
    </lineage>
</organism>
<name>A0A1Y3DUY1_PLAKN</name>
<evidence type="ECO:0000313" key="4">
    <source>
        <dbReference type="Proteomes" id="UP000195012"/>
    </source>
</evidence>
<feature type="compositionally biased region" description="Basic and acidic residues" evidence="2">
    <location>
        <begin position="539"/>
        <end position="559"/>
    </location>
</feature>
<comment type="similarity">
    <text evidence="1">Belongs to the STXBP/unc-18/SEC1 family.</text>
</comment>
<dbReference type="OrthoDB" id="10262287at2759"/>
<feature type="compositionally biased region" description="Basic and acidic residues" evidence="2">
    <location>
        <begin position="421"/>
        <end position="432"/>
    </location>
</feature>
<protein>
    <submittedName>
        <fullName evidence="3">Putative Vacuolar protein sorting-associated protein 33</fullName>
    </submittedName>
</protein>
<dbReference type="Gene3D" id="3.40.50.2060">
    <property type="match status" value="1"/>
</dbReference>
<dbReference type="Gene3D" id="3.40.50.1910">
    <property type="match status" value="3"/>
</dbReference>
<dbReference type="InterPro" id="IPR043154">
    <property type="entry name" value="Sec-1-like_dom1"/>
</dbReference>
<evidence type="ECO:0000256" key="1">
    <source>
        <dbReference type="ARBA" id="ARBA00009884"/>
    </source>
</evidence>
<dbReference type="VEuPathDB" id="PlasmoDB:PKNH_0733900"/>
<feature type="compositionally biased region" description="Basic and acidic residues" evidence="2">
    <location>
        <begin position="438"/>
        <end position="448"/>
    </location>
</feature>
<dbReference type="InterPro" id="IPR036045">
    <property type="entry name" value="Sec1-like_sf"/>
</dbReference>
<reference evidence="3 4" key="1">
    <citation type="submission" date="2017-05" db="EMBL/GenBank/DDBJ databases">
        <title>PacBio assembly of a Plasmodium knowlesi genome sequence with Hi-C correction and manual annotation of the SICAvar gene family.</title>
        <authorList>
            <person name="Lapp S.A."/>
            <person name="Geraldo J.A."/>
            <person name="Chien J.-T."/>
            <person name="Ay F."/>
            <person name="Pakala S.B."/>
            <person name="Batugedara G."/>
            <person name="Humphrey J.C."/>
            <person name="Debarry J.D."/>
            <person name="Le Roch K.G."/>
            <person name="Galinski M.R."/>
            <person name="Kissinger J.C."/>
        </authorList>
    </citation>
    <scope>NUCLEOTIDE SEQUENCE [LARGE SCALE GENOMIC DNA]</scope>
    <source>
        <strain evidence="4">Malayan Strain Pk1 (A+)</strain>
    </source>
</reference>
<sequence>MNLTDELRQKGRTQLLSIFKRFKGDKCLFFERSLHIILNVVLKDDDIKKERIEHVFLLDKETEVNVSKVDKVNNILFFLRPNFYEVENVFKIIERVAKNESDKFAKGKLGGDDSSGGGTRKYALVFIPYMTPMCEAEILKHNLLDIHIRVIVFPLYFFPLYNDVFSLEIKGLYKEYYVDNDFTNLLMCSFSFMFLQHLFNGVFKNIKSLGQLSHSIVEQLIQLRKEIVATNFDLQAPNKFDEDFLDVITNLQNVQDMRHFRDSGQPLAIPLKYALHKIFLSERSSRGRTRRSNHPTIVEHKGLSTGKTSLEKRKNSRNKFQTRSCAEGKEEGDNSDDMHDGDKDDEYNDNDEDGSDDGSGDDGDGSDGGDDDGSGDGSDDDEDNRDGEVSSDHNGDKSDHLGAPEGDSPGGMEDPPNGVEGKAHKEKEHAPRESTGMHNEKSVKREMLSQEMFVQTGAVSPSEQVNIDSASERSRNSTSRIKRRNPSNNATDGNKSSSSFEEGLPPSRGRKAGQIKGAIHRERRKGESRGRPSKGKTKKVIESVRMKKTDSTDEAHVTEEDYESSSASTGPNFMATEDNTNFLLKKKDKQKMERKNKREKSYLQEKLGIANFNFLLNVSNKIDSCIIIDRKIDMVTPFSTPFTYEGLLDHLFGISNLQIEVPRYIIFNDMNNPGGDMKGQWKEEHSQQNKDSLKNMMVRIKLKNSVDVLYNDIKDLSPNQVGLYLHNKASEIQKTYKEKDTLKDIEEINKFLKKIKMKHFEHNSLSTHVNLASFILTTMKKEPNFNKLKLEDEIIQLNNTSNRTTLHNIVQQIQLLIYSNEDIHEVYRLLCLFSVVTNGFSENYTNEVKKDILEHYGIDELSRINKLHFCNILKHQPKQKFIWSHLRNHFNLLSNEHNDISYVCNGYAPLSVRLIEYMGILKNNMQAFPEIFNLLSGPTLDIVQNPVGYGKFALDKGKKDTPWGENNPDGEKDVVLLFYVGGISYAEIAAIRNLNKHSQTYHYLIFTTEIISSRRLLQSLAAP</sequence>
<dbReference type="InterPro" id="IPR027482">
    <property type="entry name" value="Sec1-like_dom2"/>
</dbReference>
<comment type="caution">
    <text evidence="3">The sequence shown here is derived from an EMBL/GenBank/DDBJ whole genome shotgun (WGS) entry which is preliminary data.</text>
</comment>
<dbReference type="AlphaFoldDB" id="A0A1Y3DUY1"/>
<dbReference type="VEuPathDB" id="PlasmoDB:PKA1H_070039400"/>
<feature type="compositionally biased region" description="Polar residues" evidence="2">
    <location>
        <begin position="486"/>
        <end position="500"/>
    </location>
</feature>
<feature type="compositionally biased region" description="Polar residues" evidence="2">
    <location>
        <begin position="564"/>
        <end position="576"/>
    </location>
</feature>
<feature type="region of interest" description="Disordered" evidence="2">
    <location>
        <begin position="284"/>
        <end position="576"/>
    </location>
</feature>
<dbReference type="InterPro" id="IPR043127">
    <property type="entry name" value="Sec-1-like_dom3a"/>
</dbReference>
<feature type="compositionally biased region" description="Basic and acidic residues" evidence="2">
    <location>
        <begin position="386"/>
        <end position="402"/>
    </location>
</feature>
<dbReference type="Proteomes" id="UP000195012">
    <property type="component" value="Unassembled WGS sequence"/>
</dbReference>
<dbReference type="GO" id="GO:0016192">
    <property type="term" value="P:vesicle-mediated transport"/>
    <property type="evidence" value="ECO:0007669"/>
    <property type="project" value="InterPro"/>
</dbReference>
<evidence type="ECO:0000313" key="3">
    <source>
        <dbReference type="EMBL" id="OTN67275.1"/>
    </source>
</evidence>
<dbReference type="Gene3D" id="3.90.830.10">
    <property type="entry name" value="Syntaxin Binding Protein 1, Chain A, domain 2"/>
    <property type="match status" value="1"/>
</dbReference>
<dbReference type="SUPFAM" id="SSF56815">
    <property type="entry name" value="Sec1/munc18-like (SM) proteins"/>
    <property type="match status" value="2"/>
</dbReference>
<dbReference type="EMBL" id="NETL01000020">
    <property type="protein sequence ID" value="OTN67275.1"/>
    <property type="molecule type" value="Genomic_DNA"/>
</dbReference>
<gene>
    <name evidence="3" type="primary">VPS33</name>
    <name evidence="3" type="ORF">PKNOH_S06436000</name>
</gene>
<evidence type="ECO:0000256" key="2">
    <source>
        <dbReference type="SAM" id="MobiDB-lite"/>
    </source>
</evidence>
<dbReference type="InterPro" id="IPR001619">
    <property type="entry name" value="Sec1-like"/>
</dbReference>
<dbReference type="Pfam" id="PF00995">
    <property type="entry name" value="Sec1"/>
    <property type="match status" value="2"/>
</dbReference>